<feature type="signal peptide" evidence="2">
    <location>
        <begin position="1"/>
        <end position="26"/>
    </location>
</feature>
<dbReference type="STRING" id="1400520.LFAB_08590"/>
<protein>
    <submittedName>
        <fullName evidence="4">Cell surface protein</fullName>
    </submittedName>
</protein>
<evidence type="ECO:0000313" key="4">
    <source>
        <dbReference type="EMBL" id="ETY74173.1"/>
    </source>
</evidence>
<evidence type="ECO:0000256" key="1">
    <source>
        <dbReference type="SAM" id="MobiDB-lite"/>
    </source>
</evidence>
<dbReference type="OrthoDB" id="2320516at2"/>
<feature type="chain" id="PRO_5004881798" evidence="2">
    <location>
        <begin position="27"/>
        <end position="243"/>
    </location>
</feature>
<dbReference type="PATRIC" id="fig|1400520.3.peg.1686"/>
<name>W6T8M0_9LACO</name>
<feature type="domain" description="WxL" evidence="3">
    <location>
        <begin position="33"/>
        <end position="242"/>
    </location>
</feature>
<evidence type="ECO:0000313" key="5">
    <source>
        <dbReference type="Proteomes" id="UP000019247"/>
    </source>
</evidence>
<comment type="caution">
    <text evidence="4">The sequence shown here is derived from an EMBL/GenBank/DDBJ whole genome shotgun (WGS) entry which is preliminary data.</text>
</comment>
<dbReference type="EMBL" id="AWWK01000036">
    <property type="protein sequence ID" value="ETY74173.1"/>
    <property type="molecule type" value="Genomic_DNA"/>
</dbReference>
<evidence type="ECO:0000256" key="2">
    <source>
        <dbReference type="SAM" id="SignalP"/>
    </source>
</evidence>
<dbReference type="Pfam" id="PF13731">
    <property type="entry name" value="WxL"/>
    <property type="match status" value="1"/>
</dbReference>
<sequence length="243" mass="24484">MKHIIGSVLLSGALILTATTPLVAHAADTTAAANTTGSTKVTATFTANTGTIDPVDPNNPNVPDPGSTDNGAKPGGGLSLIYVTDQLDFGTHQIDVLNPNTYAANYVDSTTSTNSANVSHLWNSKAVIQVSDVRGTNAGWHLTVQGAQLTGADGTSLTGATLALKGGSLTNSGTTSNGVVSSDVANAINDSSNLILNAPVNDGAGVTVDQIDPSNITLTVPANVAKAQAYSTTLNWTLADTPS</sequence>
<dbReference type="eggNOG" id="ENOG5032FMM">
    <property type="taxonomic scope" value="Bacteria"/>
</dbReference>
<evidence type="ECO:0000259" key="3">
    <source>
        <dbReference type="Pfam" id="PF13731"/>
    </source>
</evidence>
<dbReference type="AlphaFoldDB" id="W6T8M0"/>
<feature type="compositionally biased region" description="Low complexity" evidence="1">
    <location>
        <begin position="53"/>
        <end position="65"/>
    </location>
</feature>
<dbReference type="RefSeq" id="WP_033613989.1">
    <property type="nucleotide sequence ID" value="NZ_KK036489.1"/>
</dbReference>
<gene>
    <name evidence="4" type="ORF">LFAB_08590</name>
</gene>
<feature type="region of interest" description="Disordered" evidence="1">
    <location>
        <begin position="48"/>
        <end position="74"/>
    </location>
</feature>
<proteinExistence type="predicted"/>
<dbReference type="InterPro" id="IPR027994">
    <property type="entry name" value="WxL_dom"/>
</dbReference>
<organism evidence="4 5">
    <name type="scientific">Lactiplantibacillus fabifermentans T30PCM01</name>
    <dbReference type="NCBI Taxonomy" id="1400520"/>
    <lineage>
        <taxon>Bacteria</taxon>
        <taxon>Bacillati</taxon>
        <taxon>Bacillota</taxon>
        <taxon>Bacilli</taxon>
        <taxon>Lactobacillales</taxon>
        <taxon>Lactobacillaceae</taxon>
        <taxon>Lactiplantibacillus</taxon>
    </lineage>
</organism>
<keyword evidence="2" id="KW-0732">Signal</keyword>
<reference evidence="4 5" key="1">
    <citation type="journal article" date="2014" name="Genome Announc.">
        <title>Genome Sequence of Lactobacillus fabifermentans Strain T30PCM01, Isolated from Fermenting Grape Marc.</title>
        <authorList>
            <person name="Treu L."/>
            <person name="Vendramin V."/>
            <person name="Bovo B."/>
            <person name="Giacomini A."/>
            <person name="Corich V."/>
            <person name="Campanaro S."/>
        </authorList>
    </citation>
    <scope>NUCLEOTIDE SEQUENCE [LARGE SCALE GENOMIC DNA]</scope>
    <source>
        <strain evidence="4 5">T30PCM01</strain>
    </source>
</reference>
<dbReference type="Proteomes" id="UP000019247">
    <property type="component" value="Unassembled WGS sequence"/>
</dbReference>
<dbReference type="HOGENOM" id="CLU_067278_3_0_9"/>
<accession>W6T8M0</accession>